<proteinExistence type="predicted"/>
<dbReference type="RefSeq" id="WP_098038710.1">
    <property type="nucleotide sequence ID" value="NZ_CWGJ01000025.1"/>
</dbReference>
<name>A0A0H5DRL3_9BACT</name>
<dbReference type="Gene3D" id="2.70.98.10">
    <property type="match status" value="1"/>
</dbReference>
<reference evidence="2" key="1">
    <citation type="submission" date="2015-06" db="EMBL/GenBank/DDBJ databases">
        <authorList>
            <person name="Bertelli C."/>
        </authorList>
    </citation>
    <scope>NUCLEOTIDE SEQUENCE [LARGE SCALE GENOMIC DNA]</scope>
    <source>
        <strain evidence="2">CRIB-30</strain>
    </source>
</reference>
<accession>A0A0H5DRL3</accession>
<evidence type="ECO:0000313" key="1">
    <source>
        <dbReference type="EMBL" id="CRX38848.1"/>
    </source>
</evidence>
<dbReference type="OrthoDB" id="20198at2"/>
<dbReference type="Proteomes" id="UP000220251">
    <property type="component" value="Unassembled WGS sequence"/>
</dbReference>
<dbReference type="InterPro" id="IPR014718">
    <property type="entry name" value="GH-type_carb-bd"/>
</dbReference>
<protein>
    <recommendedName>
        <fullName evidence="3">Aldose 1-epimerase</fullName>
    </recommendedName>
</protein>
<dbReference type="GO" id="GO:0003824">
    <property type="term" value="F:catalytic activity"/>
    <property type="evidence" value="ECO:0007669"/>
    <property type="project" value="InterPro"/>
</dbReference>
<dbReference type="GO" id="GO:0005975">
    <property type="term" value="P:carbohydrate metabolic process"/>
    <property type="evidence" value="ECO:0007669"/>
    <property type="project" value="InterPro"/>
</dbReference>
<gene>
    <name evidence="1" type="ORF">ELAC_1520</name>
</gene>
<keyword evidence="2" id="KW-1185">Reference proteome</keyword>
<evidence type="ECO:0000313" key="2">
    <source>
        <dbReference type="Proteomes" id="UP000220251"/>
    </source>
</evidence>
<dbReference type="EMBL" id="CWGJ01000025">
    <property type="protein sequence ID" value="CRX38848.1"/>
    <property type="molecule type" value="Genomic_DNA"/>
</dbReference>
<dbReference type="SUPFAM" id="SSF74650">
    <property type="entry name" value="Galactose mutarotase-like"/>
    <property type="match status" value="1"/>
</dbReference>
<evidence type="ECO:0008006" key="3">
    <source>
        <dbReference type="Google" id="ProtNLM"/>
    </source>
</evidence>
<dbReference type="AlphaFoldDB" id="A0A0H5DRL3"/>
<dbReference type="InterPro" id="IPR011013">
    <property type="entry name" value="Gal_mutarotase_sf_dom"/>
</dbReference>
<sequence>MEDVIIEESREKGKYQARFAPSQGMNLKSLIFDGVEVIDQSTQHLFEERFAGLGAMIGPHFHRRKTESLPKNLDLALFPHVKRGAIPEGTDPFSHGVGRYAAWTSTNDARSIDATLKGGDTLNGVKLSDIEGQDFLMRYKAAWVSGGLELEMASVSQADSVMGIHFYYHVPGNKGEVISRVAGNYIVDGEVKPIPALIGYEESSGRLSFSLSQEADYTFRPFPNLLKGEIALKLDGYTLLTTYESSSSENSWQLWRSKNSSFVCIEPVSAADPRHPNLTVSSIKIRLELVR</sequence>
<dbReference type="GO" id="GO:0030246">
    <property type="term" value="F:carbohydrate binding"/>
    <property type="evidence" value="ECO:0007669"/>
    <property type="project" value="InterPro"/>
</dbReference>
<organism evidence="1 2">
    <name type="scientific">Estrella lausannensis</name>
    <dbReference type="NCBI Taxonomy" id="483423"/>
    <lineage>
        <taxon>Bacteria</taxon>
        <taxon>Pseudomonadati</taxon>
        <taxon>Chlamydiota</taxon>
        <taxon>Chlamydiia</taxon>
        <taxon>Parachlamydiales</taxon>
        <taxon>Candidatus Criblamydiaceae</taxon>
        <taxon>Estrella</taxon>
    </lineage>
</organism>